<comment type="caution">
    <text evidence="1">The sequence shown here is derived from an EMBL/GenBank/DDBJ whole genome shotgun (WGS) entry which is preliminary data.</text>
</comment>
<dbReference type="AlphaFoldDB" id="L7CGE5"/>
<gene>
    <name evidence="1" type="ORF">RBSWK_03835</name>
</gene>
<sequence>MSFASTAETTSCDVIFNQIGAKVFLTFRNSAEKSSPDLLVTFEIKTSRSEAKLFVGSSACASAVRKSGQETELRPSYDLRRRM</sequence>
<name>L7CGE5_RHOBT</name>
<protein>
    <submittedName>
        <fullName evidence="1">Uncharacterized protein</fullName>
    </submittedName>
</protein>
<reference evidence="1 2" key="1">
    <citation type="journal article" date="2013" name="Mar. Genomics">
        <title>Expression of sulfatases in Rhodopirellula baltica and the diversity of sulfatases in the genus Rhodopirellula.</title>
        <authorList>
            <person name="Wegner C.E."/>
            <person name="Richter-Heitmann T."/>
            <person name="Klindworth A."/>
            <person name="Klockow C."/>
            <person name="Richter M."/>
            <person name="Achstetter T."/>
            <person name="Glockner F.O."/>
            <person name="Harder J."/>
        </authorList>
    </citation>
    <scope>NUCLEOTIDE SEQUENCE [LARGE SCALE GENOMIC DNA]</scope>
    <source>
        <strain evidence="1 2">SWK14</strain>
    </source>
</reference>
<dbReference type="Proteomes" id="UP000010959">
    <property type="component" value="Unassembled WGS sequence"/>
</dbReference>
<evidence type="ECO:0000313" key="2">
    <source>
        <dbReference type="Proteomes" id="UP000010959"/>
    </source>
</evidence>
<accession>L7CGE5</accession>
<proteinExistence type="predicted"/>
<organism evidence="1 2">
    <name type="scientific">Rhodopirellula baltica SWK14</name>
    <dbReference type="NCBI Taxonomy" id="993516"/>
    <lineage>
        <taxon>Bacteria</taxon>
        <taxon>Pseudomonadati</taxon>
        <taxon>Planctomycetota</taxon>
        <taxon>Planctomycetia</taxon>
        <taxon>Pirellulales</taxon>
        <taxon>Pirellulaceae</taxon>
        <taxon>Rhodopirellula</taxon>
    </lineage>
</organism>
<dbReference type="EMBL" id="AMWG01000111">
    <property type="protein sequence ID" value="ELP32136.1"/>
    <property type="molecule type" value="Genomic_DNA"/>
</dbReference>
<evidence type="ECO:0000313" key="1">
    <source>
        <dbReference type="EMBL" id="ELP32136.1"/>
    </source>
</evidence>